<dbReference type="RefSeq" id="XP_035829525.1">
    <property type="nucleotide sequence ID" value="XM_035973632.1"/>
</dbReference>
<evidence type="ECO:0000256" key="5">
    <source>
        <dbReference type="ARBA" id="ARBA00022833"/>
    </source>
</evidence>
<dbReference type="RefSeq" id="XP_035829521.1">
    <property type="nucleotide sequence ID" value="XM_035973628.1"/>
</dbReference>
<keyword evidence="8" id="KW-0804">Transcription</keyword>
<evidence type="ECO:0000313" key="14">
    <source>
        <dbReference type="RefSeq" id="XP_035829525.1"/>
    </source>
</evidence>
<sequence length="109" mass="12421">MCELCVKEEYPDRDTLCVEQGSYMINFVKCSSCGQQGLRTSNRKCNDSEEEELITYEHVCSSCEHVIAQHEYTFKVDGDFQIYEMSCLLCGSAEDQRSIMPVDPRGPAM</sequence>
<name>A1XP45_APLCA</name>
<dbReference type="EMBL" id="DQ479390">
    <property type="protein sequence ID" value="ABF18969.1"/>
    <property type="molecule type" value="mRNA"/>
</dbReference>
<dbReference type="Proteomes" id="UP000694888">
    <property type="component" value="Unplaced"/>
</dbReference>
<dbReference type="AlphaFoldDB" id="A1XP45"/>
<dbReference type="GO" id="GO:0008270">
    <property type="term" value="F:zinc ion binding"/>
    <property type="evidence" value="ECO:0007669"/>
    <property type="project" value="InterPro"/>
</dbReference>
<dbReference type="OrthoDB" id="5954706at2759"/>
<reference evidence="11 12" key="2">
    <citation type="submission" date="2025-05" db="UniProtKB">
        <authorList>
            <consortium name="RefSeq"/>
        </authorList>
    </citation>
    <scope>IDENTIFICATION</scope>
</reference>
<evidence type="ECO:0000313" key="13">
    <source>
        <dbReference type="RefSeq" id="XP_035829522.1"/>
    </source>
</evidence>
<keyword evidence="10" id="KW-1185">Reference proteome</keyword>
<dbReference type="Pfam" id="PF06573">
    <property type="entry name" value="Churchill"/>
    <property type="match status" value="1"/>
</dbReference>
<dbReference type="GeneID" id="100533408"/>
<reference evidence="9 11" key="1">
    <citation type="journal article" date="2006" name="Cell">
        <title>Neuronal transcriptome of Aplysia: neuronal compartments and circuitry.</title>
        <authorList>
            <person name="Moroz L.L."/>
            <person name="Edwards J.R."/>
            <person name="Puthanveettil S.V."/>
            <person name="Kohn A.B."/>
            <person name="Ha T."/>
            <person name="Heyland A."/>
            <person name="Knudsen B."/>
            <person name="Sahni A."/>
            <person name="Yu F."/>
            <person name="Liu L."/>
            <person name="Jezzini S."/>
            <person name="Lovell P."/>
            <person name="Iannucculli W."/>
            <person name="Chen M."/>
            <person name="Nguyen T."/>
            <person name="Sheng H."/>
            <person name="Shaw R."/>
            <person name="Kalachikov S."/>
            <person name="Panchin Y.V."/>
            <person name="Farmerie W."/>
            <person name="Russo J.J."/>
            <person name="Ju J."/>
            <person name="Kandel E.R."/>
        </authorList>
    </citation>
    <scope>NUCLEOTIDE SEQUENCE</scope>
</reference>
<protein>
    <recommendedName>
        <fullName evidence="2">Protein Churchill</fullName>
    </recommendedName>
</protein>
<keyword evidence="7" id="KW-0010">Activator</keyword>
<organism evidence="9">
    <name type="scientific">Aplysia californica</name>
    <name type="common">California sea hare</name>
    <dbReference type="NCBI Taxonomy" id="6500"/>
    <lineage>
        <taxon>Eukaryota</taxon>
        <taxon>Metazoa</taxon>
        <taxon>Spiralia</taxon>
        <taxon>Lophotrochozoa</taxon>
        <taxon>Mollusca</taxon>
        <taxon>Gastropoda</taxon>
        <taxon>Heterobranchia</taxon>
        <taxon>Euthyneura</taxon>
        <taxon>Tectipleura</taxon>
        <taxon>Aplysiida</taxon>
        <taxon>Aplysioidea</taxon>
        <taxon>Aplysiidae</taxon>
        <taxon>Aplysia</taxon>
    </lineage>
</organism>
<dbReference type="RefSeq" id="XP_035829522.1">
    <property type="nucleotide sequence ID" value="XM_035973629.1"/>
</dbReference>
<keyword evidence="5" id="KW-0862">Zinc</keyword>
<evidence type="ECO:0000313" key="12">
    <source>
        <dbReference type="RefSeq" id="XP_035829521.1"/>
    </source>
</evidence>
<keyword evidence="4" id="KW-0479">Metal-binding</keyword>
<dbReference type="InterPro" id="IPR038543">
    <property type="entry name" value="Churchill_sf"/>
</dbReference>
<dbReference type="PANTHER" id="PTHR31931:SF2">
    <property type="entry name" value="PROTEIN CHURCHILL"/>
    <property type="match status" value="1"/>
</dbReference>
<evidence type="ECO:0000256" key="2">
    <source>
        <dbReference type="ARBA" id="ARBA00021000"/>
    </source>
</evidence>
<dbReference type="GO" id="GO:0008543">
    <property type="term" value="P:fibroblast growth factor receptor signaling pathway"/>
    <property type="evidence" value="ECO:0007669"/>
    <property type="project" value="TreeGrafter"/>
</dbReference>
<evidence type="ECO:0000313" key="9">
    <source>
        <dbReference type="EMBL" id="ABF18969.1"/>
    </source>
</evidence>
<keyword evidence="6" id="KW-0805">Transcription regulation</keyword>
<evidence type="ECO:0000256" key="3">
    <source>
        <dbReference type="ARBA" id="ARBA00022473"/>
    </source>
</evidence>
<dbReference type="GO" id="GO:0045893">
    <property type="term" value="P:positive regulation of DNA-templated transcription"/>
    <property type="evidence" value="ECO:0007669"/>
    <property type="project" value="InterPro"/>
</dbReference>
<dbReference type="Gene3D" id="2.60.40.4240">
    <property type="entry name" value="Transcription activator, Churchill"/>
    <property type="match status" value="1"/>
</dbReference>
<accession>A1XP45</accession>
<dbReference type="RefSeq" id="NP_001191620.1">
    <property type="nucleotide sequence ID" value="NM_001204691.1"/>
</dbReference>
<evidence type="ECO:0000256" key="7">
    <source>
        <dbReference type="ARBA" id="ARBA00023159"/>
    </source>
</evidence>
<evidence type="ECO:0000313" key="10">
    <source>
        <dbReference type="Proteomes" id="UP000694888"/>
    </source>
</evidence>
<dbReference type="InterPro" id="IPR009508">
    <property type="entry name" value="Transcrpt_activator_Churchill"/>
</dbReference>
<evidence type="ECO:0000256" key="6">
    <source>
        <dbReference type="ARBA" id="ARBA00023015"/>
    </source>
</evidence>
<evidence type="ECO:0000313" key="11">
    <source>
        <dbReference type="RefSeq" id="NP_001191620.1"/>
    </source>
</evidence>
<evidence type="ECO:0000256" key="4">
    <source>
        <dbReference type="ARBA" id="ARBA00022723"/>
    </source>
</evidence>
<proteinExistence type="evidence at transcript level"/>
<evidence type="ECO:0000256" key="1">
    <source>
        <dbReference type="ARBA" id="ARBA00009577"/>
    </source>
</evidence>
<comment type="similarity">
    <text evidence="1">Belongs to the Churchill family.</text>
</comment>
<evidence type="ECO:0000256" key="8">
    <source>
        <dbReference type="ARBA" id="ARBA00023163"/>
    </source>
</evidence>
<gene>
    <name evidence="11 12 13 14" type="primary">LOC100533408</name>
</gene>
<dbReference type="PANTHER" id="PTHR31931">
    <property type="entry name" value="PROTEIN CHURCHILL"/>
    <property type="match status" value="1"/>
</dbReference>
<keyword evidence="3" id="KW-0217">Developmental protein</keyword>